<sequence>MPDMVSFTPQLLGRTEKALNAILDRLLADSGVTEPQWVALSIAVAGGESFGRDQLTGLVAGALKVADDEAYAHIAALVGHGFLASEGEEVVVTEEGRAFRSSIGVTTGEIAERLWGDLPAEDLDATVRVLSTALSRADEELARH</sequence>
<organism evidence="1 2">
    <name type="scientific">Aeromicrobium ginsengisoli</name>
    <dbReference type="NCBI Taxonomy" id="363867"/>
    <lineage>
        <taxon>Bacteria</taxon>
        <taxon>Bacillati</taxon>
        <taxon>Actinomycetota</taxon>
        <taxon>Actinomycetes</taxon>
        <taxon>Propionibacteriales</taxon>
        <taxon>Nocardioidaceae</taxon>
        <taxon>Aeromicrobium</taxon>
    </lineage>
</organism>
<evidence type="ECO:0000313" key="2">
    <source>
        <dbReference type="Proteomes" id="UP000380867"/>
    </source>
</evidence>
<reference evidence="1" key="1">
    <citation type="submission" date="2019-09" db="EMBL/GenBank/DDBJ databases">
        <authorList>
            <person name="Li J."/>
        </authorList>
    </citation>
    <scope>NUCLEOTIDE SEQUENCE [LARGE SCALE GENOMIC DNA]</scope>
    <source>
        <strain evidence="1">JCM 14732</strain>
    </source>
</reference>
<comment type="caution">
    <text evidence="1">The sequence shown here is derived from an EMBL/GenBank/DDBJ whole genome shotgun (WGS) entry which is preliminary data.</text>
</comment>
<dbReference type="Proteomes" id="UP000380867">
    <property type="component" value="Unassembled WGS sequence"/>
</dbReference>
<protein>
    <submittedName>
        <fullName evidence="1">MarR family transcriptional regulator</fullName>
    </submittedName>
</protein>
<dbReference type="Gene3D" id="1.10.10.10">
    <property type="entry name" value="Winged helix-like DNA-binding domain superfamily/Winged helix DNA-binding domain"/>
    <property type="match status" value="1"/>
</dbReference>
<dbReference type="OrthoDB" id="4550567at2"/>
<proteinExistence type="predicted"/>
<gene>
    <name evidence="1" type="ORF">ESP70_013875</name>
</gene>
<name>A0A5M4FA30_9ACTN</name>
<dbReference type="AlphaFoldDB" id="A0A5M4FA30"/>
<dbReference type="RefSeq" id="WP_149689919.1">
    <property type="nucleotide sequence ID" value="NZ_SDPQ02000003.1"/>
</dbReference>
<dbReference type="SUPFAM" id="SSF46785">
    <property type="entry name" value="Winged helix' DNA-binding domain"/>
    <property type="match status" value="1"/>
</dbReference>
<dbReference type="InterPro" id="IPR036390">
    <property type="entry name" value="WH_DNA-bd_sf"/>
</dbReference>
<dbReference type="InterPro" id="IPR036388">
    <property type="entry name" value="WH-like_DNA-bd_sf"/>
</dbReference>
<dbReference type="EMBL" id="SDPQ02000003">
    <property type="protein sequence ID" value="KAA1395253.1"/>
    <property type="molecule type" value="Genomic_DNA"/>
</dbReference>
<keyword evidence="2" id="KW-1185">Reference proteome</keyword>
<accession>A0A5M4FA30</accession>
<evidence type="ECO:0000313" key="1">
    <source>
        <dbReference type="EMBL" id="KAA1395253.1"/>
    </source>
</evidence>